<dbReference type="SMART" id="SM00344">
    <property type="entry name" value="HTH_ASNC"/>
    <property type="match status" value="1"/>
</dbReference>
<feature type="domain" description="HTH asnC-type" evidence="4">
    <location>
        <begin position="12"/>
        <end position="73"/>
    </location>
</feature>
<protein>
    <submittedName>
        <fullName evidence="5">Putative HTH-type transcriptional regulator YwrC</fullName>
    </submittedName>
</protein>
<evidence type="ECO:0000313" key="6">
    <source>
        <dbReference type="Proteomes" id="UP000464658"/>
    </source>
</evidence>
<dbReference type="GO" id="GO:0043565">
    <property type="term" value="F:sequence-specific DNA binding"/>
    <property type="evidence" value="ECO:0007669"/>
    <property type="project" value="InterPro"/>
</dbReference>
<dbReference type="InterPro" id="IPR019888">
    <property type="entry name" value="Tscrpt_reg_AsnC-like"/>
</dbReference>
<dbReference type="InterPro" id="IPR019885">
    <property type="entry name" value="Tscrpt_reg_HTH_AsnC-type_CS"/>
</dbReference>
<dbReference type="InterPro" id="IPR036390">
    <property type="entry name" value="WH_DNA-bd_sf"/>
</dbReference>
<dbReference type="Pfam" id="PF13404">
    <property type="entry name" value="HTH_AsnC-type"/>
    <property type="match status" value="1"/>
</dbReference>
<name>A0A5S9MLH0_BACIA</name>
<evidence type="ECO:0000256" key="1">
    <source>
        <dbReference type="ARBA" id="ARBA00023015"/>
    </source>
</evidence>
<keyword evidence="1" id="KW-0805">Transcription regulation</keyword>
<dbReference type="InterPro" id="IPR019887">
    <property type="entry name" value="Tscrpt_reg_AsnC/Lrp_C"/>
</dbReference>
<reference evidence="5 6" key="1">
    <citation type="submission" date="2019-12" db="EMBL/GenBank/DDBJ databases">
        <title>Full genome sequence of a Bacillus safensis strain isolated from commercially available natto in Indonesia.</title>
        <authorList>
            <person name="Yoshida M."/>
            <person name="Uomi M."/>
            <person name="Waturangi D."/>
            <person name="Ekaputri J.J."/>
            <person name="Setiamarga D.H.E."/>
        </authorList>
    </citation>
    <scope>NUCLEOTIDE SEQUENCE [LARGE SCALE GENOMIC DNA]</scope>
    <source>
        <strain evidence="5 6">IDN1</strain>
    </source>
</reference>
<dbReference type="InterPro" id="IPR011008">
    <property type="entry name" value="Dimeric_a/b-barrel"/>
</dbReference>
<dbReference type="SUPFAM" id="SSF54909">
    <property type="entry name" value="Dimeric alpha+beta barrel"/>
    <property type="match status" value="1"/>
</dbReference>
<dbReference type="PANTHER" id="PTHR30154">
    <property type="entry name" value="LEUCINE-RESPONSIVE REGULATORY PROTEIN"/>
    <property type="match status" value="1"/>
</dbReference>
<dbReference type="PANTHER" id="PTHR30154:SF34">
    <property type="entry name" value="TRANSCRIPTIONAL REGULATOR AZLB"/>
    <property type="match status" value="1"/>
</dbReference>
<keyword evidence="2" id="KW-0238">DNA-binding</keyword>
<evidence type="ECO:0000313" key="5">
    <source>
        <dbReference type="EMBL" id="BBP92779.1"/>
    </source>
</evidence>
<keyword evidence="3" id="KW-0804">Transcription</keyword>
<dbReference type="CDD" id="cd00090">
    <property type="entry name" value="HTH_ARSR"/>
    <property type="match status" value="1"/>
</dbReference>
<dbReference type="InterPro" id="IPR011991">
    <property type="entry name" value="ArsR-like_HTH"/>
</dbReference>
<dbReference type="GO" id="GO:0043200">
    <property type="term" value="P:response to amino acid"/>
    <property type="evidence" value="ECO:0007669"/>
    <property type="project" value="TreeGrafter"/>
</dbReference>
<accession>A0A5S9MLH0</accession>
<dbReference type="Gene3D" id="3.30.70.920">
    <property type="match status" value="1"/>
</dbReference>
<organism evidence="5 6">
    <name type="scientific">Bacillus safensis</name>
    <dbReference type="NCBI Taxonomy" id="561879"/>
    <lineage>
        <taxon>Bacteria</taxon>
        <taxon>Bacillati</taxon>
        <taxon>Bacillota</taxon>
        <taxon>Bacilli</taxon>
        <taxon>Bacillales</taxon>
        <taxon>Bacillaceae</taxon>
        <taxon>Bacillus</taxon>
    </lineage>
</organism>
<proteinExistence type="predicted"/>
<dbReference type="InterPro" id="IPR036388">
    <property type="entry name" value="WH-like_DNA-bd_sf"/>
</dbReference>
<evidence type="ECO:0000256" key="2">
    <source>
        <dbReference type="ARBA" id="ARBA00023125"/>
    </source>
</evidence>
<dbReference type="SUPFAM" id="SSF46785">
    <property type="entry name" value="Winged helix' DNA-binding domain"/>
    <property type="match status" value="1"/>
</dbReference>
<dbReference type="InterPro" id="IPR000485">
    <property type="entry name" value="AsnC-type_HTH_dom"/>
</dbReference>
<evidence type="ECO:0000256" key="3">
    <source>
        <dbReference type="ARBA" id="ARBA00023163"/>
    </source>
</evidence>
<dbReference type="PROSITE" id="PS50956">
    <property type="entry name" value="HTH_ASNC_2"/>
    <property type="match status" value="1"/>
</dbReference>
<dbReference type="PRINTS" id="PR00033">
    <property type="entry name" value="HTHASNC"/>
</dbReference>
<sequence length="163" mass="18529">MSKDYSIPNLTLDERDKQILSLLHEDGRMSYTDLGKQVGLSRVAVQARIQQLIEAGVIERFTAVINPAKVGIHVSVFFNVEVVEPKFLEAVALQLEKETAVTSLYHMTGPSKLHMHGIFQHEQEMETFLTKKLYPLEGVVSVDCQMLIKRYKKPHGHEIVDRS</sequence>
<dbReference type="Gene3D" id="1.10.10.10">
    <property type="entry name" value="Winged helix-like DNA-binding domain superfamily/Winged helix DNA-binding domain"/>
    <property type="match status" value="1"/>
</dbReference>
<dbReference type="Pfam" id="PF01037">
    <property type="entry name" value="AsnC_trans_reg"/>
    <property type="match status" value="1"/>
</dbReference>
<dbReference type="EMBL" id="AP021906">
    <property type="protein sequence ID" value="BBP92779.1"/>
    <property type="molecule type" value="Genomic_DNA"/>
</dbReference>
<evidence type="ECO:0000259" key="4">
    <source>
        <dbReference type="PROSITE" id="PS50956"/>
    </source>
</evidence>
<dbReference type="GO" id="GO:0005829">
    <property type="term" value="C:cytosol"/>
    <property type="evidence" value="ECO:0007669"/>
    <property type="project" value="TreeGrafter"/>
</dbReference>
<dbReference type="AlphaFoldDB" id="A0A5S9MLH0"/>
<dbReference type="Proteomes" id="UP000464658">
    <property type="component" value="Chromosome"/>
</dbReference>
<gene>
    <name evidence="5" type="primary">ywrC</name>
    <name evidence="5" type="ORF">BsIDN1_63970</name>
</gene>
<dbReference type="PROSITE" id="PS00519">
    <property type="entry name" value="HTH_ASNC_1"/>
    <property type="match status" value="1"/>
</dbReference>